<evidence type="ECO:0000256" key="1">
    <source>
        <dbReference type="ARBA" id="ARBA00001554"/>
    </source>
</evidence>
<dbReference type="SUPFAM" id="SSF55248">
    <property type="entry name" value="PCD-like"/>
    <property type="match status" value="1"/>
</dbReference>
<evidence type="ECO:0000256" key="2">
    <source>
        <dbReference type="ARBA" id="ARBA00006472"/>
    </source>
</evidence>
<dbReference type="HAMAP" id="MF_00434">
    <property type="entry name" value="Pterin_4_alpha"/>
    <property type="match status" value="1"/>
</dbReference>
<organism evidence="5 6">
    <name type="scientific">Streptomyces xinghaiensis</name>
    <dbReference type="NCBI Taxonomy" id="1038928"/>
    <lineage>
        <taxon>Bacteria</taxon>
        <taxon>Bacillati</taxon>
        <taxon>Actinomycetota</taxon>
        <taxon>Actinomycetes</taxon>
        <taxon>Kitasatosporales</taxon>
        <taxon>Streptomycetaceae</taxon>
        <taxon>Streptomyces</taxon>
    </lineage>
</organism>
<dbReference type="CDD" id="cd00488">
    <property type="entry name" value="PCD_DCoH"/>
    <property type="match status" value="1"/>
</dbReference>
<dbReference type="NCBIfam" id="NF002017">
    <property type="entry name" value="PRK00823.1-2"/>
    <property type="match status" value="1"/>
</dbReference>
<name>A0A3R7HU03_9ACTN</name>
<dbReference type="Pfam" id="PF01329">
    <property type="entry name" value="Pterin_4a"/>
    <property type="match status" value="1"/>
</dbReference>
<dbReference type="PANTHER" id="PTHR12599:SF0">
    <property type="entry name" value="PTERIN-4-ALPHA-CARBINOLAMINE DEHYDRATASE"/>
    <property type="match status" value="1"/>
</dbReference>
<gene>
    <name evidence="5" type="ORF">SFRA_030185</name>
</gene>
<dbReference type="OrthoDB" id="15077at2"/>
<comment type="catalytic activity">
    <reaction evidence="1 4">
        <text>(4aS,6R)-4a-hydroxy-L-erythro-5,6,7,8-tetrahydrobiopterin = (6R)-L-erythro-6,7-dihydrobiopterin + H2O</text>
        <dbReference type="Rhea" id="RHEA:11920"/>
        <dbReference type="ChEBI" id="CHEBI:15377"/>
        <dbReference type="ChEBI" id="CHEBI:15642"/>
        <dbReference type="ChEBI" id="CHEBI:43120"/>
        <dbReference type="EC" id="4.2.1.96"/>
    </reaction>
</comment>
<dbReference type="InterPro" id="IPR001533">
    <property type="entry name" value="Pterin_deHydtase"/>
</dbReference>
<proteinExistence type="inferred from homology"/>
<protein>
    <recommendedName>
        <fullName evidence="4">Putative pterin-4-alpha-carbinolamine dehydratase</fullName>
        <shortName evidence="4">PHS</shortName>
        <ecNumber evidence="4">4.2.1.96</ecNumber>
    </recommendedName>
    <alternativeName>
        <fullName evidence="4">4-alpha-hydroxy-tetrahydropterin dehydratase</fullName>
    </alternativeName>
    <alternativeName>
        <fullName evidence="4">Pterin carbinolamine dehydratase</fullName>
        <shortName evidence="4">PCD</shortName>
    </alternativeName>
</protein>
<dbReference type="EC" id="4.2.1.96" evidence="4"/>
<dbReference type="GO" id="GO:0006729">
    <property type="term" value="P:tetrahydrobiopterin biosynthetic process"/>
    <property type="evidence" value="ECO:0007669"/>
    <property type="project" value="InterPro"/>
</dbReference>
<keyword evidence="6" id="KW-1185">Reference proteome</keyword>
<dbReference type="PANTHER" id="PTHR12599">
    <property type="entry name" value="PTERIN-4-ALPHA-CARBINOLAMINE DEHYDRATASE"/>
    <property type="match status" value="1"/>
</dbReference>
<comment type="caution">
    <text evidence="5">The sequence shown here is derived from an EMBL/GenBank/DDBJ whole genome shotgun (WGS) entry which is preliminary data.</text>
</comment>
<dbReference type="EMBL" id="JNAD02000019">
    <property type="protein sequence ID" value="RKM91060.1"/>
    <property type="molecule type" value="Genomic_DNA"/>
</dbReference>
<evidence type="ECO:0000256" key="4">
    <source>
        <dbReference type="HAMAP-Rule" id="MF_00434"/>
    </source>
</evidence>
<dbReference type="RefSeq" id="WP_043463935.1">
    <property type="nucleotide sequence ID" value="NZ_CP108540.1"/>
</dbReference>
<dbReference type="Gene3D" id="3.30.1360.20">
    <property type="entry name" value="Transcriptional coactivator/pterin dehydratase"/>
    <property type="match status" value="1"/>
</dbReference>
<reference evidence="5 6" key="1">
    <citation type="journal article" date="2014" name="Genome Announc.">
        <title>Draft Genome Sequence of Streptomyces fradiae ATCC 19609, a Strain Highly Sensitive to Antibiotics.</title>
        <authorList>
            <person name="Bekker O.B."/>
            <person name="Klimina K.M."/>
            <person name="Vatlin A.A."/>
            <person name="Zakharevich N.V."/>
            <person name="Kasianov A.S."/>
            <person name="Danilenko V.N."/>
        </authorList>
    </citation>
    <scope>NUCLEOTIDE SEQUENCE [LARGE SCALE GENOMIC DNA]</scope>
    <source>
        <strain evidence="5 6">ATCC 19609</strain>
    </source>
</reference>
<sequence>MAPRPLSPQEIQDALTELPGWTSTGDRIERTYTFAGHLAAAAIVTEIARVQESLNHHADLTLSYDKLKVSVNTHSVGGKVTELDTELAHRIEQIAVEHRVA</sequence>
<comment type="similarity">
    <text evidence="2 4">Belongs to the pterin-4-alpha-carbinolamine dehydratase family.</text>
</comment>
<dbReference type="GO" id="GO:0008124">
    <property type="term" value="F:4-alpha-hydroxytetrahydrobiopterin dehydratase activity"/>
    <property type="evidence" value="ECO:0007669"/>
    <property type="project" value="UniProtKB-UniRule"/>
</dbReference>
<dbReference type="Proteomes" id="UP000028058">
    <property type="component" value="Unassembled WGS sequence"/>
</dbReference>
<evidence type="ECO:0000256" key="3">
    <source>
        <dbReference type="ARBA" id="ARBA00023239"/>
    </source>
</evidence>
<evidence type="ECO:0000313" key="6">
    <source>
        <dbReference type="Proteomes" id="UP000028058"/>
    </source>
</evidence>
<dbReference type="InterPro" id="IPR036428">
    <property type="entry name" value="PCD_sf"/>
</dbReference>
<evidence type="ECO:0000313" key="5">
    <source>
        <dbReference type="EMBL" id="RKM91060.1"/>
    </source>
</evidence>
<dbReference type="AlphaFoldDB" id="A0A3R7HU03"/>
<keyword evidence="3 4" id="KW-0456">Lyase</keyword>
<accession>A0A3R7HU03</accession>